<gene>
    <name evidence="1" type="ORF">WICPIJ_003139</name>
</gene>
<comment type="caution">
    <text evidence="1">The sequence shown here is derived from an EMBL/GenBank/DDBJ whole genome shotgun (WGS) entry which is preliminary data.</text>
</comment>
<dbReference type="Proteomes" id="UP000774326">
    <property type="component" value="Unassembled WGS sequence"/>
</dbReference>
<dbReference type="EMBL" id="JAEUBG010001744">
    <property type="protein sequence ID" value="KAH3685888.1"/>
    <property type="molecule type" value="Genomic_DNA"/>
</dbReference>
<evidence type="ECO:0000313" key="2">
    <source>
        <dbReference type="Proteomes" id="UP000774326"/>
    </source>
</evidence>
<accession>A0A9P8Q884</accession>
<reference evidence="1" key="1">
    <citation type="journal article" date="2021" name="Open Biol.">
        <title>Shared evolutionary footprints suggest mitochondrial oxidative damage underlies multiple complex I losses in fungi.</title>
        <authorList>
            <person name="Schikora-Tamarit M.A."/>
            <person name="Marcet-Houben M."/>
            <person name="Nosek J."/>
            <person name="Gabaldon T."/>
        </authorList>
    </citation>
    <scope>NUCLEOTIDE SEQUENCE</scope>
    <source>
        <strain evidence="1">CBS2887</strain>
    </source>
</reference>
<dbReference type="AlphaFoldDB" id="A0A9P8Q884"/>
<reference evidence="1" key="2">
    <citation type="submission" date="2021-01" db="EMBL/GenBank/DDBJ databases">
        <authorList>
            <person name="Schikora-Tamarit M.A."/>
        </authorList>
    </citation>
    <scope>NUCLEOTIDE SEQUENCE</scope>
    <source>
        <strain evidence="1">CBS2887</strain>
    </source>
</reference>
<proteinExistence type="predicted"/>
<keyword evidence="2" id="KW-1185">Reference proteome</keyword>
<sequence length="110" mass="12749">MLISLPTDIKYQIFKMQTYSQEFEMVSLVPELYQFDKKFQQAVVVIIKHKKAPLPKKLQNRYGKIGDYLFIITVPSKFSDPELLSKFTRNIVSSVQKSLEAYLPAIKTTS</sequence>
<protein>
    <submittedName>
        <fullName evidence="1">Uncharacterized protein</fullName>
    </submittedName>
</protein>
<organism evidence="1 2">
    <name type="scientific">Wickerhamomyces pijperi</name>
    <name type="common">Yeast</name>
    <name type="synonym">Pichia pijperi</name>
    <dbReference type="NCBI Taxonomy" id="599730"/>
    <lineage>
        <taxon>Eukaryota</taxon>
        <taxon>Fungi</taxon>
        <taxon>Dikarya</taxon>
        <taxon>Ascomycota</taxon>
        <taxon>Saccharomycotina</taxon>
        <taxon>Saccharomycetes</taxon>
        <taxon>Phaffomycetales</taxon>
        <taxon>Wickerhamomycetaceae</taxon>
        <taxon>Wickerhamomyces</taxon>
    </lineage>
</organism>
<feature type="non-terminal residue" evidence="1">
    <location>
        <position position="1"/>
    </location>
</feature>
<evidence type="ECO:0000313" key="1">
    <source>
        <dbReference type="EMBL" id="KAH3685888.1"/>
    </source>
</evidence>
<name>A0A9P8Q884_WICPI</name>